<evidence type="ECO:0000259" key="1">
    <source>
        <dbReference type="SMART" id="SM01321"/>
    </source>
</evidence>
<dbReference type="RefSeq" id="WP_150905269.1">
    <property type="nucleotide sequence ID" value="NZ_VTWT01000011.1"/>
</dbReference>
<feature type="domain" description="Transposase IS200-like" evidence="1">
    <location>
        <begin position="8"/>
        <end position="147"/>
    </location>
</feature>
<dbReference type="PANTHER" id="PTHR36966">
    <property type="entry name" value="REP-ASSOCIATED TYROSINE TRANSPOSASE"/>
    <property type="match status" value="1"/>
</dbReference>
<dbReference type="InterPro" id="IPR052715">
    <property type="entry name" value="RAYT_transposase"/>
</dbReference>
<keyword evidence="3" id="KW-1185">Reference proteome</keyword>
<name>A0A5N1IQ87_9BACT</name>
<dbReference type="Pfam" id="PF01797">
    <property type="entry name" value="Y1_Tnp"/>
    <property type="match status" value="1"/>
</dbReference>
<dbReference type="GO" id="GO:0004803">
    <property type="term" value="F:transposase activity"/>
    <property type="evidence" value="ECO:0007669"/>
    <property type="project" value="InterPro"/>
</dbReference>
<dbReference type="SMART" id="SM01321">
    <property type="entry name" value="Y1_Tnp"/>
    <property type="match status" value="1"/>
</dbReference>
<proteinExistence type="predicted"/>
<dbReference type="GO" id="GO:0043565">
    <property type="term" value="F:sequence-specific DNA binding"/>
    <property type="evidence" value="ECO:0007669"/>
    <property type="project" value="TreeGrafter"/>
</dbReference>
<dbReference type="Proteomes" id="UP000326570">
    <property type="component" value="Unassembled WGS sequence"/>
</dbReference>
<dbReference type="EMBL" id="VTWT01000011">
    <property type="protein sequence ID" value="KAA9325630.1"/>
    <property type="molecule type" value="Genomic_DNA"/>
</dbReference>
<evidence type="ECO:0000313" key="2">
    <source>
        <dbReference type="EMBL" id="KAA9325630.1"/>
    </source>
</evidence>
<gene>
    <name evidence="2" type="ORF">F0P94_16980</name>
</gene>
<dbReference type="GO" id="GO:0006313">
    <property type="term" value="P:DNA transposition"/>
    <property type="evidence" value="ECO:0007669"/>
    <property type="project" value="InterPro"/>
</dbReference>
<reference evidence="2 3" key="1">
    <citation type="submission" date="2019-09" db="EMBL/GenBank/DDBJ databases">
        <title>Genome sequence of Adhaeribacter sp. M2.</title>
        <authorList>
            <person name="Srinivasan S."/>
        </authorList>
    </citation>
    <scope>NUCLEOTIDE SEQUENCE [LARGE SCALE GENOMIC DNA]</scope>
    <source>
        <strain evidence="2 3">M2</strain>
    </source>
</reference>
<organism evidence="2 3">
    <name type="scientific">Adhaeribacter soli</name>
    <dbReference type="NCBI Taxonomy" id="2607655"/>
    <lineage>
        <taxon>Bacteria</taxon>
        <taxon>Pseudomonadati</taxon>
        <taxon>Bacteroidota</taxon>
        <taxon>Cytophagia</taxon>
        <taxon>Cytophagales</taxon>
        <taxon>Hymenobacteraceae</taxon>
        <taxon>Adhaeribacter</taxon>
    </lineage>
</organism>
<accession>A0A5N1IQ87</accession>
<dbReference type="NCBIfam" id="NF047646">
    <property type="entry name" value="REP_Tyr_transpos"/>
    <property type="match status" value="1"/>
</dbReference>
<protein>
    <submittedName>
        <fullName evidence="2">Transposase</fullName>
    </submittedName>
</protein>
<dbReference type="PANTHER" id="PTHR36966:SF1">
    <property type="entry name" value="REP-ASSOCIATED TYROSINE TRANSPOSASE"/>
    <property type="match status" value="1"/>
</dbReference>
<evidence type="ECO:0000313" key="3">
    <source>
        <dbReference type="Proteomes" id="UP000326570"/>
    </source>
</evidence>
<dbReference type="Gene3D" id="3.30.70.1290">
    <property type="entry name" value="Transposase IS200-like"/>
    <property type="match status" value="1"/>
</dbReference>
<sequence length="181" mass="21357">MGLKNKIHSDYLYYLTLTVVDWVDIFTRPVYRHILLDSMRYCQQQKGLELYAWCLMTNHLHLIASAKEGKNLSDILRDFKKFTSKALIKALQEEPESRREWLLDRFAFAGTCDPKIKQYKFWQEGNEAKEIHTSAFLDQKLNYIHQNPVRAEMVSEPEHYLYSSARDYAGEKGLLDIIFAE</sequence>
<dbReference type="SUPFAM" id="SSF143422">
    <property type="entry name" value="Transposase IS200-like"/>
    <property type="match status" value="1"/>
</dbReference>
<dbReference type="InterPro" id="IPR036515">
    <property type="entry name" value="Transposase_17_sf"/>
</dbReference>
<dbReference type="AlphaFoldDB" id="A0A5N1IQ87"/>
<dbReference type="InterPro" id="IPR002686">
    <property type="entry name" value="Transposase_17"/>
</dbReference>
<comment type="caution">
    <text evidence="2">The sequence shown here is derived from an EMBL/GenBank/DDBJ whole genome shotgun (WGS) entry which is preliminary data.</text>
</comment>